<dbReference type="PANTHER" id="PTHR22893">
    <property type="entry name" value="NADH OXIDOREDUCTASE-RELATED"/>
    <property type="match status" value="1"/>
</dbReference>
<evidence type="ECO:0000259" key="1">
    <source>
        <dbReference type="Pfam" id="PF00724"/>
    </source>
</evidence>
<dbReference type="InterPro" id="IPR045247">
    <property type="entry name" value="Oye-like"/>
</dbReference>
<dbReference type="Pfam" id="PF00724">
    <property type="entry name" value="Oxidored_FMN"/>
    <property type="match status" value="1"/>
</dbReference>
<dbReference type="GO" id="GO:0003959">
    <property type="term" value="F:NADPH dehydrogenase activity"/>
    <property type="evidence" value="ECO:0007669"/>
    <property type="project" value="TreeGrafter"/>
</dbReference>
<dbReference type="SUPFAM" id="SSF51395">
    <property type="entry name" value="FMN-linked oxidoreductases"/>
    <property type="match status" value="1"/>
</dbReference>
<sequence>MATLSFPVSVGAMRLQHRVVLAPMTRYRADANNVPLHFVKEYCAQRAAVPGTLLITEGTFISPRAGGFKHVPGIYTAAQVKAWRDVTDAVHAAGSFVFCQLWGLGRAANPEALQDSGNRLLSASNIRMSDNAPEPEAMAEGDIFGFIQDYVAAAMNAMKAGFDGVEIHGANGYLPDQFTQSNSNSRDDAWGGDVERRARFGIEVARAVADAIGPERIEYRISPWSPFQGMGMSDPKPQFSYLAMRLSELGLVYLHVVEPRISGADTIEAADEEVDFLVDI</sequence>
<gene>
    <name evidence="2" type="ORF">LTR77_006753</name>
</gene>
<proteinExistence type="predicted"/>
<dbReference type="Gene3D" id="3.20.20.70">
    <property type="entry name" value="Aldolase class I"/>
    <property type="match status" value="1"/>
</dbReference>
<protein>
    <recommendedName>
        <fullName evidence="1">NADH:flavin oxidoreductase/NADH oxidase N-terminal domain-containing protein</fullName>
    </recommendedName>
</protein>
<evidence type="ECO:0000313" key="2">
    <source>
        <dbReference type="EMBL" id="KAK5168185.1"/>
    </source>
</evidence>
<reference evidence="2 3" key="1">
    <citation type="submission" date="2023-08" db="EMBL/GenBank/DDBJ databases">
        <title>Black Yeasts Isolated from many extreme environments.</title>
        <authorList>
            <person name="Coleine C."/>
            <person name="Stajich J.E."/>
            <person name="Selbmann L."/>
        </authorList>
    </citation>
    <scope>NUCLEOTIDE SEQUENCE [LARGE SCALE GENOMIC DNA]</scope>
    <source>
        <strain evidence="2 3">CCFEE 5935</strain>
    </source>
</reference>
<comment type="caution">
    <text evidence="2">The sequence shown here is derived from an EMBL/GenBank/DDBJ whole genome shotgun (WGS) entry which is preliminary data.</text>
</comment>
<dbReference type="GeneID" id="89928093"/>
<dbReference type="GO" id="GO:0010181">
    <property type="term" value="F:FMN binding"/>
    <property type="evidence" value="ECO:0007669"/>
    <property type="project" value="InterPro"/>
</dbReference>
<dbReference type="InterPro" id="IPR001155">
    <property type="entry name" value="OxRdtase_FMN_N"/>
</dbReference>
<keyword evidence="3" id="KW-1185">Reference proteome</keyword>
<dbReference type="Proteomes" id="UP001337655">
    <property type="component" value="Unassembled WGS sequence"/>
</dbReference>
<dbReference type="AlphaFoldDB" id="A0AAV9P5J0"/>
<dbReference type="EMBL" id="JAVRRT010000010">
    <property type="protein sequence ID" value="KAK5168185.1"/>
    <property type="molecule type" value="Genomic_DNA"/>
</dbReference>
<name>A0AAV9P5J0_9PEZI</name>
<feature type="domain" description="NADH:flavin oxidoreductase/NADH oxidase N-terminal" evidence="1">
    <location>
        <begin position="7"/>
        <end position="270"/>
    </location>
</feature>
<dbReference type="InterPro" id="IPR013785">
    <property type="entry name" value="Aldolase_TIM"/>
</dbReference>
<evidence type="ECO:0000313" key="3">
    <source>
        <dbReference type="Proteomes" id="UP001337655"/>
    </source>
</evidence>
<accession>A0AAV9P5J0</accession>
<organism evidence="2 3">
    <name type="scientific">Saxophila tyrrhenica</name>
    <dbReference type="NCBI Taxonomy" id="1690608"/>
    <lineage>
        <taxon>Eukaryota</taxon>
        <taxon>Fungi</taxon>
        <taxon>Dikarya</taxon>
        <taxon>Ascomycota</taxon>
        <taxon>Pezizomycotina</taxon>
        <taxon>Dothideomycetes</taxon>
        <taxon>Dothideomycetidae</taxon>
        <taxon>Mycosphaerellales</taxon>
        <taxon>Extremaceae</taxon>
        <taxon>Saxophila</taxon>
    </lineage>
</organism>
<dbReference type="CDD" id="cd02933">
    <property type="entry name" value="OYE_like_FMN"/>
    <property type="match status" value="1"/>
</dbReference>
<dbReference type="RefSeq" id="XP_064657795.1">
    <property type="nucleotide sequence ID" value="XM_064803994.1"/>
</dbReference>
<dbReference type="PANTHER" id="PTHR22893:SF91">
    <property type="entry name" value="NADPH DEHYDROGENASE 2-RELATED"/>
    <property type="match status" value="1"/>
</dbReference>